<dbReference type="InterPro" id="IPR022894">
    <property type="entry name" value="Oligoribonuclease"/>
</dbReference>
<evidence type="ECO:0000313" key="3">
    <source>
        <dbReference type="Proteomes" id="UP000005239"/>
    </source>
</evidence>
<name>A0A2A6CVH0_PRIPA</name>
<evidence type="ECO:0000256" key="1">
    <source>
        <dbReference type="ARBA" id="ARBA00022722"/>
    </source>
</evidence>
<dbReference type="Proteomes" id="UP000005239">
    <property type="component" value="Unassembled WGS sequence"/>
</dbReference>
<organism evidence="2 3">
    <name type="scientific">Pristionchus pacificus</name>
    <name type="common">Parasitic nematode worm</name>
    <dbReference type="NCBI Taxonomy" id="54126"/>
    <lineage>
        <taxon>Eukaryota</taxon>
        <taxon>Metazoa</taxon>
        <taxon>Ecdysozoa</taxon>
        <taxon>Nematoda</taxon>
        <taxon>Chromadorea</taxon>
        <taxon>Rhabditida</taxon>
        <taxon>Rhabditina</taxon>
        <taxon>Diplogasteromorpha</taxon>
        <taxon>Diplogasteroidea</taxon>
        <taxon>Neodiplogasteridae</taxon>
        <taxon>Pristionchus</taxon>
    </lineage>
</organism>
<accession>A0A8R1UKI0</accession>
<dbReference type="GO" id="GO:0000175">
    <property type="term" value="F:3'-5'-RNA exonuclease activity"/>
    <property type="evidence" value="ECO:0007669"/>
    <property type="project" value="InterPro"/>
</dbReference>
<sequence length="361" mass="40664">MQERVSDPSKIFSKCSPKIGLPVPENTFKYSGSILTELLSVPSCAILEQSVSDVLKAMKDFISDVLSPFTSGGRIHSIATTDSVVNRKVRSMLGAAPATNMGCESVFGYTDNLINRAPRKRMSRVEGEVLSTRNNVFQWLDSLGASERDRIIKECIRESRQLEKESKEESHQLNEAILEIEIKRAEANEARKIRVGALDKELTVYMFTYGLFQSAADVDAFIQNETDIQNQSTVLVKQLRYRQKILKQQPKGTKFFTTSQGKKALSVAQLRCKLVKAIESDPRMRQNQVGDHSLISISQKTFIQNGKDGSFQFQITDCLKSSPNGPSYVLLKYDHKPFNVAMTYEYFSDLTESQIFKQVDA</sequence>
<reference evidence="2" key="2">
    <citation type="submission" date="2022-06" db="UniProtKB">
        <authorList>
            <consortium name="EnsemblMetazoa"/>
        </authorList>
    </citation>
    <scope>IDENTIFICATION</scope>
    <source>
        <strain evidence="2">PS312</strain>
    </source>
</reference>
<dbReference type="PANTHER" id="PTHR11046">
    <property type="entry name" value="OLIGORIBONUCLEASE, MITOCHONDRIAL"/>
    <property type="match status" value="1"/>
</dbReference>
<keyword evidence="3" id="KW-1185">Reference proteome</keyword>
<gene>
    <name evidence="2" type="primary">WBGene00203901</name>
</gene>
<keyword evidence="1" id="KW-0378">Hydrolase</keyword>
<reference evidence="3" key="1">
    <citation type="journal article" date="2008" name="Nat. Genet.">
        <title>The Pristionchus pacificus genome provides a unique perspective on nematode lifestyle and parasitism.</title>
        <authorList>
            <person name="Dieterich C."/>
            <person name="Clifton S.W."/>
            <person name="Schuster L.N."/>
            <person name="Chinwalla A."/>
            <person name="Delehaunty K."/>
            <person name="Dinkelacker I."/>
            <person name="Fulton L."/>
            <person name="Fulton R."/>
            <person name="Godfrey J."/>
            <person name="Minx P."/>
            <person name="Mitreva M."/>
            <person name="Roeseler W."/>
            <person name="Tian H."/>
            <person name="Witte H."/>
            <person name="Yang S.P."/>
            <person name="Wilson R.K."/>
            <person name="Sommer R.J."/>
        </authorList>
    </citation>
    <scope>NUCLEOTIDE SEQUENCE [LARGE SCALE GENOMIC DNA]</scope>
    <source>
        <strain evidence="3">PS312</strain>
    </source>
</reference>
<keyword evidence="1" id="KW-0540">Nuclease</keyword>
<dbReference type="AlphaFoldDB" id="A0A2A6CVH0"/>
<evidence type="ECO:0000313" key="2">
    <source>
        <dbReference type="EnsemblMetazoa" id="PPA31036.1"/>
    </source>
</evidence>
<dbReference type="PANTHER" id="PTHR11046:SF27">
    <property type="entry name" value="PROTEIN CBG26503"/>
    <property type="match status" value="1"/>
</dbReference>
<proteinExistence type="predicted"/>
<dbReference type="EnsemblMetazoa" id="PPA31036.1">
    <property type="protein sequence ID" value="PPA31036.1"/>
    <property type="gene ID" value="WBGene00203901"/>
</dbReference>
<accession>A0A2A6CVH0</accession>
<protein>
    <submittedName>
        <fullName evidence="2">Uncharacterized protein</fullName>
    </submittedName>
</protein>